<feature type="domain" description="HPP transmembrane region" evidence="2">
    <location>
        <begin position="12"/>
        <end position="158"/>
    </location>
</feature>
<dbReference type="Proteomes" id="UP000477951">
    <property type="component" value="Unassembled WGS sequence"/>
</dbReference>
<feature type="transmembrane region" description="Helical" evidence="1">
    <location>
        <begin position="130"/>
        <end position="149"/>
    </location>
</feature>
<dbReference type="OrthoDB" id="9811720at2"/>
<evidence type="ECO:0000313" key="6">
    <source>
        <dbReference type="Proteomes" id="UP000436911"/>
    </source>
</evidence>
<dbReference type="PANTHER" id="PTHR33741:SF5">
    <property type="entry name" value="TRANSMEMBRANE PROTEIN DDB_G0269096-RELATED"/>
    <property type="match status" value="1"/>
</dbReference>
<dbReference type="EMBL" id="WPHR01000037">
    <property type="protein sequence ID" value="MUZ75801.1"/>
    <property type="molecule type" value="Genomic_DNA"/>
</dbReference>
<evidence type="ECO:0000313" key="7">
    <source>
        <dbReference type="Proteomes" id="UP000477951"/>
    </source>
</evidence>
<evidence type="ECO:0000313" key="3">
    <source>
        <dbReference type="EMBL" id="KAA3523772.1"/>
    </source>
</evidence>
<reference evidence="5 7" key="2">
    <citation type="submission" date="2019-12" db="EMBL/GenBank/DDBJ databases">
        <title>Whole-genome sequencing of Allorhizobium vitis.</title>
        <authorList>
            <person name="Gan H.M."/>
            <person name="Szegedi E."/>
            <person name="Burr T."/>
            <person name="Savka M.A."/>
        </authorList>
    </citation>
    <scope>NUCLEOTIDE SEQUENCE [LARGE SCALE GENOMIC DNA]</scope>
    <source>
        <strain evidence="5 7">CG516</strain>
    </source>
</reference>
<dbReference type="InterPro" id="IPR058581">
    <property type="entry name" value="TM_HPP"/>
</dbReference>
<keyword evidence="1" id="KW-0812">Transmembrane</keyword>
<dbReference type="EMBL" id="QUSG01000014">
    <property type="protein sequence ID" value="KAA3524104.1"/>
    <property type="molecule type" value="Genomic_DNA"/>
</dbReference>
<gene>
    <name evidence="4" type="ORF">DXT89_19135</name>
    <name evidence="3" type="ORF">DXT89_20265</name>
    <name evidence="5" type="ORF">GOZ90_24345</name>
</gene>
<feature type="transmembrane region" description="Helical" evidence="1">
    <location>
        <begin position="12"/>
        <end position="34"/>
    </location>
</feature>
<name>A0A368NVM7_AGRVI</name>
<comment type="caution">
    <text evidence="5">The sequence shown here is derived from an EMBL/GenBank/DDBJ whole genome shotgun (WGS) entry which is preliminary data.</text>
</comment>
<accession>A0A368NVM7</accession>
<evidence type="ECO:0000313" key="4">
    <source>
        <dbReference type="EMBL" id="KAA3524104.1"/>
    </source>
</evidence>
<dbReference type="InterPro" id="IPR007065">
    <property type="entry name" value="HPP"/>
</dbReference>
<dbReference type="Proteomes" id="UP000436911">
    <property type="component" value="Unassembled WGS sequence"/>
</dbReference>
<protein>
    <submittedName>
        <fullName evidence="5">HPP family protein</fullName>
    </submittedName>
</protein>
<dbReference type="GeneID" id="60683299"/>
<reference evidence="3 6" key="1">
    <citation type="submission" date="2018-08" db="EMBL/GenBank/DDBJ databases">
        <title>Genome sequencing of Agrobacterium vitis strain ICMP 10754.</title>
        <authorList>
            <person name="Visnovsky S.B."/>
            <person name="Pitman A.R."/>
        </authorList>
    </citation>
    <scope>NUCLEOTIDE SEQUENCE [LARGE SCALE GENOMIC DNA]</scope>
    <source>
        <strain evidence="3 6">ICMP 10754</strain>
    </source>
</reference>
<dbReference type="EMBL" id="QUSG01000015">
    <property type="protein sequence ID" value="KAA3523772.1"/>
    <property type="molecule type" value="Genomic_DNA"/>
</dbReference>
<evidence type="ECO:0000313" key="5">
    <source>
        <dbReference type="EMBL" id="MUZ75801.1"/>
    </source>
</evidence>
<keyword evidence="1" id="KW-1133">Transmembrane helix</keyword>
<organism evidence="5 7">
    <name type="scientific">Agrobacterium vitis</name>
    <name type="common">Rhizobium vitis</name>
    <dbReference type="NCBI Taxonomy" id="373"/>
    <lineage>
        <taxon>Bacteria</taxon>
        <taxon>Pseudomonadati</taxon>
        <taxon>Pseudomonadota</taxon>
        <taxon>Alphaproteobacteria</taxon>
        <taxon>Hyphomicrobiales</taxon>
        <taxon>Rhizobiaceae</taxon>
        <taxon>Rhizobium/Agrobacterium group</taxon>
        <taxon>Agrobacterium</taxon>
    </lineage>
</organism>
<keyword evidence="1" id="KW-0472">Membrane</keyword>
<feature type="transmembrane region" description="Helical" evidence="1">
    <location>
        <begin position="69"/>
        <end position="86"/>
    </location>
</feature>
<evidence type="ECO:0000259" key="2">
    <source>
        <dbReference type="Pfam" id="PF04982"/>
    </source>
</evidence>
<sequence length="163" mass="17464">MRHYFHRHQPFSSFTKALLAGFGGCLAIGILSFLTTHTGYALMMAPFGASCVLLFSLPNSPLSQPMNVFFGHLASALVGLLCATLLPDIWWAVALAVGGAISVMALLRITHPPAGADPIVVFAAHASWQFLFMPVALGSLLLIACAVLFHRSHGQAYPMRKSD</sequence>
<dbReference type="RefSeq" id="WP_060718320.1">
    <property type="nucleotide sequence ID" value="NZ_CP055265.1"/>
</dbReference>
<feature type="transmembrane region" description="Helical" evidence="1">
    <location>
        <begin position="92"/>
        <end position="109"/>
    </location>
</feature>
<dbReference type="AlphaFoldDB" id="A0A368NVM7"/>
<evidence type="ECO:0000256" key="1">
    <source>
        <dbReference type="SAM" id="Phobius"/>
    </source>
</evidence>
<dbReference type="PANTHER" id="PTHR33741">
    <property type="entry name" value="TRANSMEMBRANE PROTEIN DDB_G0269096-RELATED"/>
    <property type="match status" value="1"/>
</dbReference>
<proteinExistence type="predicted"/>
<dbReference type="Pfam" id="PF04982">
    <property type="entry name" value="TM_HPP"/>
    <property type="match status" value="1"/>
</dbReference>